<dbReference type="AlphaFoldDB" id="A0A0R3T6W1"/>
<dbReference type="Pfam" id="PF00582">
    <property type="entry name" value="Usp"/>
    <property type="match status" value="1"/>
</dbReference>
<accession>A0A0R3T6W1</accession>
<dbReference type="PRINTS" id="PR01438">
    <property type="entry name" value="UNVRSLSTRESS"/>
</dbReference>
<dbReference type="InterPro" id="IPR006016">
    <property type="entry name" value="UspA"/>
</dbReference>
<proteinExistence type="predicted"/>
<evidence type="ECO:0000313" key="4">
    <source>
        <dbReference type="WBParaSite" id="HNAJ_0000279901-mRNA-1"/>
    </source>
</evidence>
<evidence type="ECO:0000259" key="1">
    <source>
        <dbReference type="Pfam" id="PF00582"/>
    </source>
</evidence>
<dbReference type="Gene3D" id="3.40.50.620">
    <property type="entry name" value="HUPs"/>
    <property type="match status" value="1"/>
</dbReference>
<feature type="domain" description="UspA" evidence="1">
    <location>
        <begin position="13"/>
        <end position="159"/>
    </location>
</feature>
<gene>
    <name evidence="2" type="ORF">HNAJ_LOCUS2798</name>
</gene>
<protein>
    <submittedName>
        <fullName evidence="4">Usp domain-containing protein</fullName>
    </submittedName>
</protein>
<dbReference type="WBParaSite" id="HNAJ_0000279901-mRNA-1">
    <property type="protein sequence ID" value="HNAJ_0000279901-mRNA-1"/>
    <property type="gene ID" value="HNAJ_0000279901"/>
</dbReference>
<keyword evidence="3" id="KW-1185">Reference proteome</keyword>
<sequence length="161" mass="17712">MSVSGPSVPHEGRHILFAVDASENAKNAFHWYLKYSRLPDDFVFFFHVFESPSLPAISLTNPGSIPIEEWSKILMARVDSAKHMEDDYISEARAVHLNSKFLSQPAAKIGDAIIKQAEKIGAHMIIMGTRGLGAVRRTLLGSVSDYVVHESPIAVTVVPTL</sequence>
<dbReference type="EMBL" id="UZAE01001468">
    <property type="protein sequence ID" value="VDN98657.1"/>
    <property type="molecule type" value="Genomic_DNA"/>
</dbReference>
<dbReference type="InterPro" id="IPR006015">
    <property type="entry name" value="Universal_stress_UspA"/>
</dbReference>
<name>A0A0R3T6W1_RODNA</name>
<evidence type="ECO:0000313" key="3">
    <source>
        <dbReference type="Proteomes" id="UP000278807"/>
    </source>
</evidence>
<reference evidence="4" key="1">
    <citation type="submission" date="2017-02" db="UniProtKB">
        <authorList>
            <consortium name="WormBaseParasite"/>
        </authorList>
    </citation>
    <scope>IDENTIFICATION</scope>
</reference>
<dbReference type="PANTHER" id="PTHR46989:SF3">
    <property type="entry name" value="USPA DOMAIN-CONTAINING PROTEIN"/>
    <property type="match status" value="1"/>
</dbReference>
<dbReference type="STRING" id="102285.A0A0R3T6W1"/>
<dbReference type="SUPFAM" id="SSF52402">
    <property type="entry name" value="Adenine nucleotide alpha hydrolases-like"/>
    <property type="match status" value="1"/>
</dbReference>
<evidence type="ECO:0000313" key="2">
    <source>
        <dbReference type="EMBL" id="VDN98657.1"/>
    </source>
</evidence>
<dbReference type="PANTHER" id="PTHR46989">
    <property type="entry name" value="USP DOMAIN-CONTAINING PROTEIN"/>
    <property type="match status" value="1"/>
</dbReference>
<dbReference type="CDD" id="cd23659">
    <property type="entry name" value="USP_At3g01520-like"/>
    <property type="match status" value="1"/>
</dbReference>
<organism evidence="4">
    <name type="scientific">Rodentolepis nana</name>
    <name type="common">Dwarf tapeworm</name>
    <name type="synonym">Hymenolepis nana</name>
    <dbReference type="NCBI Taxonomy" id="102285"/>
    <lineage>
        <taxon>Eukaryota</taxon>
        <taxon>Metazoa</taxon>
        <taxon>Spiralia</taxon>
        <taxon>Lophotrochozoa</taxon>
        <taxon>Platyhelminthes</taxon>
        <taxon>Cestoda</taxon>
        <taxon>Eucestoda</taxon>
        <taxon>Cyclophyllidea</taxon>
        <taxon>Hymenolepididae</taxon>
        <taxon>Rodentolepis</taxon>
    </lineage>
</organism>
<reference evidence="2 3" key="2">
    <citation type="submission" date="2018-11" db="EMBL/GenBank/DDBJ databases">
        <authorList>
            <consortium name="Pathogen Informatics"/>
        </authorList>
    </citation>
    <scope>NUCLEOTIDE SEQUENCE [LARGE SCALE GENOMIC DNA]</scope>
</reference>
<dbReference type="InterPro" id="IPR014729">
    <property type="entry name" value="Rossmann-like_a/b/a_fold"/>
</dbReference>
<dbReference type="OrthoDB" id="843225at2759"/>
<dbReference type="Proteomes" id="UP000278807">
    <property type="component" value="Unassembled WGS sequence"/>
</dbReference>